<dbReference type="Proteomes" id="UP000019151">
    <property type="component" value="Chromosome"/>
</dbReference>
<dbReference type="HOGENOM" id="CLU_521535_0_0_0"/>
<evidence type="ECO:0000313" key="3">
    <source>
        <dbReference type="EMBL" id="AHG89841.1"/>
    </source>
</evidence>
<dbReference type="STRING" id="861299.J421_2304"/>
<feature type="region of interest" description="Disordered" evidence="1">
    <location>
        <begin position="497"/>
        <end position="522"/>
    </location>
</feature>
<proteinExistence type="predicted"/>
<evidence type="ECO:0000256" key="1">
    <source>
        <dbReference type="SAM" id="MobiDB-lite"/>
    </source>
</evidence>
<dbReference type="InterPro" id="IPR003959">
    <property type="entry name" value="ATPase_AAA_core"/>
</dbReference>
<dbReference type="eggNOG" id="COG1219">
    <property type="taxonomic scope" value="Bacteria"/>
</dbReference>
<reference evidence="3 4" key="1">
    <citation type="journal article" date="2014" name="Genome Announc.">
        <title>Genome Sequence and Methylome of Soil Bacterium Gemmatirosa kalamazoonensis KBS708T, a Member of the Rarely Cultivated Gemmatimonadetes Phylum.</title>
        <authorList>
            <person name="Debruyn J.M."/>
            <person name="Radosevich M."/>
            <person name="Wommack K.E."/>
            <person name="Polson S.W."/>
            <person name="Hauser L.J."/>
            <person name="Fawaz M.N."/>
            <person name="Korlach J."/>
            <person name="Tsai Y.C."/>
        </authorList>
    </citation>
    <scope>NUCLEOTIDE SEQUENCE [LARGE SCALE GENOMIC DNA]</scope>
    <source>
        <strain evidence="3 4">KBS708</strain>
    </source>
</reference>
<evidence type="ECO:0000313" key="4">
    <source>
        <dbReference type="Proteomes" id="UP000019151"/>
    </source>
</evidence>
<sequence>MTTPSENPGASSPPDGGQVQLDLFPPAPAGTPARPTGISRAVARASVSPGWWPLVELLYNVWASDGLVVHVCHEADGTLALEAELPDGAETVAPLLQRIRARAARTCGCCGVERGAPYRRNVAGPTRVACGPCRERLGAGEAYLVIADEYWRLDGSRRVPPLVSAAATGRSHNAPLPPAPLASSPLRPCTTLPPEALRATIAEIRAAMLAEIVGQDKAVARLALLAGLHVGGGLSSGGRALVLGPSGVGKTATIDALRHALEVGGWDVPVVVVDALELTSPGWSGAPSIGDLISAAIAGAAPDSPRARRAVIVIDEIHHAGVRPDVHGNMAAKRQEVLASLLGLVGHGSVQLGDTGGAWSSREALVIAMGAFTGLLDLRGAPSIQALVHAGLPLELATRFEEVVLLRRLPERELRAVLRRWPALGSLTDVCERLGYTVRIHAEAYARAARAVVLGQDDATARTAGGWLVAALREVLIAALAAPDHRELVVAPDSLPIPASAARHRPPDDPPDSPGGWARRSS</sequence>
<dbReference type="SUPFAM" id="SSF52540">
    <property type="entry name" value="P-loop containing nucleoside triphosphate hydrolases"/>
    <property type="match status" value="1"/>
</dbReference>
<gene>
    <name evidence="3" type="ORF">J421_2304</name>
</gene>
<protein>
    <submittedName>
        <fullName evidence="3">ATPase AAA-2 domain protein</fullName>
    </submittedName>
</protein>
<dbReference type="InterPro" id="IPR003593">
    <property type="entry name" value="AAA+_ATPase"/>
</dbReference>
<feature type="region of interest" description="Disordered" evidence="1">
    <location>
        <begin position="1"/>
        <end position="35"/>
    </location>
</feature>
<dbReference type="GO" id="GO:0005524">
    <property type="term" value="F:ATP binding"/>
    <property type="evidence" value="ECO:0007669"/>
    <property type="project" value="InterPro"/>
</dbReference>
<dbReference type="AlphaFoldDB" id="W0RGD8"/>
<name>W0RGD8_9BACT</name>
<feature type="compositionally biased region" description="Polar residues" evidence="1">
    <location>
        <begin position="1"/>
        <end position="10"/>
    </location>
</feature>
<dbReference type="EMBL" id="CP007128">
    <property type="protein sequence ID" value="AHG89841.1"/>
    <property type="molecule type" value="Genomic_DNA"/>
</dbReference>
<feature type="domain" description="AAA+ ATPase" evidence="2">
    <location>
        <begin position="236"/>
        <end position="410"/>
    </location>
</feature>
<dbReference type="GO" id="GO:0016887">
    <property type="term" value="F:ATP hydrolysis activity"/>
    <property type="evidence" value="ECO:0007669"/>
    <property type="project" value="InterPro"/>
</dbReference>
<evidence type="ECO:0000259" key="2">
    <source>
        <dbReference type="SMART" id="SM00382"/>
    </source>
</evidence>
<dbReference type="KEGG" id="gba:J421_2304"/>
<organism evidence="3 4">
    <name type="scientific">Gemmatirosa kalamazoonensis</name>
    <dbReference type="NCBI Taxonomy" id="861299"/>
    <lineage>
        <taxon>Bacteria</taxon>
        <taxon>Pseudomonadati</taxon>
        <taxon>Gemmatimonadota</taxon>
        <taxon>Gemmatimonadia</taxon>
        <taxon>Gemmatimonadales</taxon>
        <taxon>Gemmatimonadaceae</taxon>
        <taxon>Gemmatirosa</taxon>
    </lineage>
</organism>
<dbReference type="InterPro" id="IPR027417">
    <property type="entry name" value="P-loop_NTPase"/>
</dbReference>
<dbReference type="CDD" id="cd00009">
    <property type="entry name" value="AAA"/>
    <property type="match status" value="1"/>
</dbReference>
<keyword evidence="4" id="KW-1185">Reference proteome</keyword>
<accession>W0RGD8</accession>
<dbReference type="Pfam" id="PF00004">
    <property type="entry name" value="AAA"/>
    <property type="match status" value="1"/>
</dbReference>
<dbReference type="InParanoid" id="W0RGD8"/>
<dbReference type="RefSeq" id="WP_025411325.1">
    <property type="nucleotide sequence ID" value="NZ_CP007128.1"/>
</dbReference>
<dbReference type="SMART" id="SM00382">
    <property type="entry name" value="AAA"/>
    <property type="match status" value="1"/>
</dbReference>
<dbReference type="Gene3D" id="3.40.50.300">
    <property type="entry name" value="P-loop containing nucleotide triphosphate hydrolases"/>
    <property type="match status" value="1"/>
</dbReference>